<keyword evidence="7" id="KW-1185">Reference proteome</keyword>
<accession>A0A6L5WL37</accession>
<keyword evidence="5" id="KW-0813">Transport</keyword>
<gene>
    <name evidence="5 6" type="primary">tatC</name>
    <name evidence="6" type="ORF">F1B92_07415</name>
</gene>
<comment type="function">
    <text evidence="5">Part of the twin-arginine translocation (Tat) system that transports large folded proteins containing a characteristic twin-arginine motif in their signal peptide across membranes.</text>
</comment>
<comment type="subunit">
    <text evidence="5">Forms a complex with TatA.</text>
</comment>
<keyword evidence="5" id="KW-0653">Protein transport</keyword>
<evidence type="ECO:0000256" key="1">
    <source>
        <dbReference type="ARBA" id="ARBA00004141"/>
    </source>
</evidence>
<evidence type="ECO:0000256" key="3">
    <source>
        <dbReference type="ARBA" id="ARBA00022989"/>
    </source>
</evidence>
<evidence type="ECO:0000313" key="7">
    <source>
        <dbReference type="Proteomes" id="UP000476338"/>
    </source>
</evidence>
<dbReference type="AlphaFoldDB" id="A0A6L5WL37"/>
<evidence type="ECO:0000313" key="6">
    <source>
        <dbReference type="EMBL" id="MSN96987.1"/>
    </source>
</evidence>
<keyword evidence="2 5" id="KW-0812">Transmembrane</keyword>
<dbReference type="InterPro" id="IPR002033">
    <property type="entry name" value="TatC"/>
</dbReference>
<keyword evidence="4 5" id="KW-0472">Membrane</keyword>
<dbReference type="HAMAP" id="MF_00902">
    <property type="entry name" value="TatC"/>
    <property type="match status" value="1"/>
</dbReference>
<dbReference type="Pfam" id="PF00902">
    <property type="entry name" value="TatC"/>
    <property type="match status" value="1"/>
</dbReference>
<dbReference type="PRINTS" id="PR01840">
    <property type="entry name" value="TATCFAMILY"/>
</dbReference>
<dbReference type="PANTHER" id="PTHR30371">
    <property type="entry name" value="SEC-INDEPENDENT PROTEIN TRANSLOCASE PROTEIN TATC"/>
    <property type="match status" value="1"/>
</dbReference>
<keyword evidence="5" id="KW-0811">Translocation</keyword>
<name>A0A6L5WL37_9BACT</name>
<comment type="subcellular location">
    <subcellularLocation>
        <location evidence="5">Cell membrane</location>
        <topology evidence="5">Multi-pass membrane protein</topology>
    </subcellularLocation>
    <subcellularLocation>
        <location evidence="1">Membrane</location>
        <topology evidence="1">Multi-pass membrane protein</topology>
    </subcellularLocation>
</comment>
<comment type="caution">
    <text evidence="6">The sequence shown here is derived from an EMBL/GenBank/DDBJ whole genome shotgun (WGS) entry which is preliminary data.</text>
</comment>
<feature type="transmembrane region" description="Helical" evidence="5">
    <location>
        <begin position="212"/>
        <end position="232"/>
    </location>
</feature>
<keyword evidence="5" id="KW-1003">Cell membrane</keyword>
<reference evidence="6 7" key="2">
    <citation type="submission" date="2020-03" db="EMBL/GenBank/DDBJ databases">
        <title>Campylobacter portucalensis sp. nov., a new species of Campylobacter isolated from the reproductive tract of bulls.</title>
        <authorList>
            <person name="Silva M.F."/>
            <person name="Pereira G."/>
            <person name="Carneiro C."/>
            <person name="Hemphill A."/>
            <person name="Mateus L."/>
            <person name="Lopes-Da-Costa L."/>
            <person name="Silva E."/>
        </authorList>
    </citation>
    <scope>NUCLEOTIDE SEQUENCE [LARGE SCALE GENOMIC DNA]</scope>
    <source>
        <strain evidence="6 7">FMV-PI01</strain>
    </source>
</reference>
<keyword evidence="3 5" id="KW-1133">Transmembrane helix</keyword>
<reference evidence="6 7" key="1">
    <citation type="submission" date="2019-09" db="EMBL/GenBank/DDBJ databases">
        <authorList>
            <person name="Silva M."/>
            <person name="Pereira G."/>
            <person name="Lopes-Da-Costa L."/>
            <person name="Silva E."/>
        </authorList>
    </citation>
    <scope>NUCLEOTIDE SEQUENCE [LARGE SCALE GENOMIC DNA]</scope>
    <source>
        <strain evidence="6 7">FMV-PI01</strain>
    </source>
</reference>
<evidence type="ECO:0000256" key="2">
    <source>
        <dbReference type="ARBA" id="ARBA00022692"/>
    </source>
</evidence>
<evidence type="ECO:0000256" key="5">
    <source>
        <dbReference type="HAMAP-Rule" id="MF_00902"/>
    </source>
</evidence>
<feature type="transmembrane region" description="Helical" evidence="5">
    <location>
        <begin position="150"/>
        <end position="176"/>
    </location>
</feature>
<evidence type="ECO:0000256" key="4">
    <source>
        <dbReference type="ARBA" id="ARBA00023136"/>
    </source>
</evidence>
<protein>
    <recommendedName>
        <fullName evidence="5">Sec-independent protein translocase protein TatC</fullName>
    </recommendedName>
</protein>
<dbReference type="GO" id="GO:0009977">
    <property type="term" value="F:proton motive force dependent protein transmembrane transporter activity"/>
    <property type="evidence" value="ECO:0007669"/>
    <property type="project" value="TreeGrafter"/>
</dbReference>
<dbReference type="EMBL" id="VWSJ01000031">
    <property type="protein sequence ID" value="MSN96987.1"/>
    <property type="molecule type" value="Genomic_DNA"/>
</dbReference>
<feature type="transmembrane region" description="Helical" evidence="5">
    <location>
        <begin position="188"/>
        <end position="206"/>
    </location>
</feature>
<feature type="transmembrane region" description="Helical" evidence="5">
    <location>
        <begin position="70"/>
        <end position="91"/>
    </location>
</feature>
<organism evidence="6 7">
    <name type="scientific">Campylobacter portucalensis</name>
    <dbReference type="NCBI Taxonomy" id="2608384"/>
    <lineage>
        <taxon>Bacteria</taxon>
        <taxon>Pseudomonadati</taxon>
        <taxon>Campylobacterota</taxon>
        <taxon>Epsilonproteobacteria</taxon>
        <taxon>Campylobacterales</taxon>
        <taxon>Campylobacteraceae</taxon>
        <taxon>Campylobacter</taxon>
    </lineage>
</organism>
<dbReference type="GO" id="GO:0033281">
    <property type="term" value="C:TAT protein transport complex"/>
    <property type="evidence" value="ECO:0007669"/>
    <property type="project" value="UniProtKB-UniRule"/>
</dbReference>
<dbReference type="GO" id="GO:0065002">
    <property type="term" value="P:intracellular protein transmembrane transport"/>
    <property type="evidence" value="ECO:0007669"/>
    <property type="project" value="TreeGrafter"/>
</dbReference>
<proteinExistence type="inferred from homology"/>
<feature type="transmembrane region" description="Helical" evidence="5">
    <location>
        <begin position="103"/>
        <end position="130"/>
    </location>
</feature>
<sequence>MFEELKPHIVELRKRLFISVLSVIILFLVCFSFWEAILNFMLSPLKEAMKGSSEVIFTHPAEAFFTAMKVSFFAGLVLSMPIIFWQFWLFVAPGLYDNEKKYVIPFVLSASVMFLAGSAFCYYLVVPVAFDFLINFGHGTFTAMPKIGEFVGFFIKLIAAFGISFELPIITFFLALIGLVTDKSLISFFRYGVVLIFVFAAIMTPPDILSQFMLAVPLIILYAISILIAKIINPHKDEELQNDE</sequence>
<dbReference type="GO" id="GO:0043953">
    <property type="term" value="P:protein transport by the Tat complex"/>
    <property type="evidence" value="ECO:0007669"/>
    <property type="project" value="UniProtKB-UniRule"/>
</dbReference>
<dbReference type="RefSeq" id="WP_154571239.1">
    <property type="nucleotide sequence ID" value="NZ_VWSJ01000031.1"/>
</dbReference>
<comment type="similarity">
    <text evidence="5">Belongs to the TatC family.</text>
</comment>
<dbReference type="NCBIfam" id="TIGR00945">
    <property type="entry name" value="tatC"/>
    <property type="match status" value="1"/>
</dbReference>
<dbReference type="PANTHER" id="PTHR30371:SF0">
    <property type="entry name" value="SEC-INDEPENDENT PROTEIN TRANSLOCASE PROTEIN TATC, CHLOROPLASTIC-RELATED"/>
    <property type="match status" value="1"/>
</dbReference>
<dbReference type="Proteomes" id="UP000476338">
    <property type="component" value="Unassembled WGS sequence"/>
</dbReference>
<feature type="transmembrane region" description="Helical" evidence="5">
    <location>
        <begin position="16"/>
        <end position="34"/>
    </location>
</feature>